<gene>
    <name evidence="3" type="primary">fliM</name>
    <name evidence="3" type="ORF">BCTU_047</name>
</gene>
<dbReference type="Proteomes" id="UP000006811">
    <property type="component" value="Chromosome"/>
</dbReference>
<dbReference type="HOGENOM" id="CLU_602278_0_0_6"/>
<organism evidence="3 4">
    <name type="scientific">Buchnera aphidicola</name>
    <name type="common">Cinara tujafilina</name>
    <dbReference type="NCBI Taxonomy" id="261317"/>
    <lineage>
        <taxon>Bacteria</taxon>
        <taxon>Pseudomonadati</taxon>
        <taxon>Pseudomonadota</taxon>
        <taxon>Gammaproteobacteria</taxon>
        <taxon>Enterobacterales</taxon>
        <taxon>Erwiniaceae</taxon>
        <taxon>Buchnera</taxon>
    </lineage>
</organism>
<dbReference type="GO" id="GO:0003774">
    <property type="term" value="F:cytoskeletal motor activity"/>
    <property type="evidence" value="ECO:0007669"/>
    <property type="project" value="InterPro"/>
</dbReference>
<dbReference type="eggNOG" id="COG1886">
    <property type="taxonomic scope" value="Bacteria"/>
</dbReference>
<keyword evidence="3" id="KW-0282">Flagellum</keyword>
<dbReference type="GO" id="GO:0050918">
    <property type="term" value="P:positive chemotaxis"/>
    <property type="evidence" value="ECO:0007669"/>
    <property type="project" value="TreeGrafter"/>
</dbReference>
<sequence length="454" mass="53896">MKLIYDNIQFSYQKSSINLDNKNISDFQNSELLKKFLLNRKISSFKNLYDNLSLMFKNIFKKNLSILFEFTYLYFEYNNQYHIKQILVEEESNIFQLSHSKEYCILMVPHNFFSICTYVLFGGGNLVIYKKHIYDSNKINNHLIINTVFESLFITINSFLKKFFCCSIKYIFKNQCTTKNFFKNNTLDDYLFFLFQVTYKNIKDVIKICIPKSILYHISFKPYHNYLIFKKNIKNIWNKKIEHNIKSYIISLKVNVISYTISLSYFLNLKVGDIFYIKIIKDVFGFINGQLFLLGKYGIYHGYRSLYFKQFINKEDKYMEQKGSIMVSKDNESIIEKIINQEQKNNKTCKNKLLNQEKLLDNISKSKSNFLDFIKKMKPFMDIPIAIKIELGTKKLSLKKLLKLSEGSIIQLNQTDTVPLKIFINNYFLALGELVMINEEYGVRIIKLIENVVI</sequence>
<dbReference type="Pfam" id="PF01052">
    <property type="entry name" value="FliMN_C"/>
    <property type="match status" value="1"/>
</dbReference>
<dbReference type="STRING" id="261317.BCTU_047"/>
<evidence type="ECO:0000313" key="4">
    <source>
        <dbReference type="Proteomes" id="UP000006811"/>
    </source>
</evidence>
<proteinExistence type="inferred from homology"/>
<accession>F7WYZ0</accession>
<reference evidence="3 4" key="1">
    <citation type="journal article" date="2011" name="Appl. Environ. Microbiol.">
        <title>The genome of Buchnera aphidicola from the aphid Cinara tujafilina provides new clues about the evolutionary history of metabolic losses in bacterial endosymbionts.</title>
        <authorList>
            <person name="Lamelas A."/>
            <person name="Gosalbes M.J."/>
            <person name="Moya A."/>
            <person name="Latorre A."/>
        </authorList>
    </citation>
    <scope>NUCLEOTIDE SEQUENCE [LARGE SCALE GENOMIC DNA]</scope>
    <source>
        <strain evidence="4">Cinara tujafilina</strain>
    </source>
</reference>
<dbReference type="PRINTS" id="PR00956">
    <property type="entry name" value="FLGMOTORFLIN"/>
</dbReference>
<feature type="domain" description="Flagellar motor switch protein FliN-like C-terminal" evidence="2">
    <location>
        <begin position="380"/>
        <end position="449"/>
    </location>
</feature>
<name>F7WYZ0_9GAMM</name>
<dbReference type="GO" id="GO:0071978">
    <property type="term" value="P:bacterial-type flagellum-dependent swarming motility"/>
    <property type="evidence" value="ECO:0007669"/>
    <property type="project" value="TreeGrafter"/>
</dbReference>
<evidence type="ECO:0000256" key="1">
    <source>
        <dbReference type="ARBA" id="ARBA00009226"/>
    </source>
</evidence>
<dbReference type="InterPro" id="IPR001543">
    <property type="entry name" value="FliN-like_C"/>
</dbReference>
<dbReference type="PANTHER" id="PTHR30034">
    <property type="entry name" value="FLAGELLAR MOTOR SWITCH PROTEIN FLIM"/>
    <property type="match status" value="1"/>
</dbReference>
<evidence type="ECO:0000259" key="2">
    <source>
        <dbReference type="Pfam" id="PF01052"/>
    </source>
</evidence>
<keyword evidence="4" id="KW-1185">Reference proteome</keyword>
<dbReference type="OrthoDB" id="9773459at2"/>
<dbReference type="GO" id="GO:0009425">
    <property type="term" value="C:bacterial-type flagellum basal body"/>
    <property type="evidence" value="ECO:0007669"/>
    <property type="project" value="InterPro"/>
</dbReference>
<dbReference type="AlphaFoldDB" id="F7WYZ0"/>
<dbReference type="PANTHER" id="PTHR30034:SF6">
    <property type="entry name" value="YOP PROTEINS TRANSLOCATION PROTEIN Q"/>
    <property type="match status" value="1"/>
</dbReference>
<protein>
    <submittedName>
        <fullName evidence="3">Flagellar motor switch protein, C-ring protein</fullName>
    </submittedName>
</protein>
<keyword evidence="3" id="KW-0969">Cilium</keyword>
<keyword evidence="3" id="KW-0966">Cell projection</keyword>
<evidence type="ECO:0000313" key="3">
    <source>
        <dbReference type="EMBL" id="AEH39640.1"/>
    </source>
</evidence>
<dbReference type="EMBL" id="CP001817">
    <property type="protein sequence ID" value="AEH39640.1"/>
    <property type="molecule type" value="Genomic_DNA"/>
</dbReference>
<dbReference type="InterPro" id="IPR001172">
    <property type="entry name" value="FliN_T3SS_HrcQb"/>
</dbReference>
<dbReference type="Gene3D" id="2.30.330.10">
    <property type="entry name" value="SpoA-like"/>
    <property type="match status" value="1"/>
</dbReference>
<comment type="similarity">
    <text evidence="1">Belongs to the FliN/MopA/SpaO family.</text>
</comment>
<dbReference type="SUPFAM" id="SSF101801">
    <property type="entry name" value="Surface presentation of antigens (SPOA)"/>
    <property type="match status" value="2"/>
</dbReference>
<dbReference type="InterPro" id="IPR036429">
    <property type="entry name" value="SpoA-like_sf"/>
</dbReference>
<dbReference type="KEGG" id="baj:BCTU_047"/>